<evidence type="ECO:0000313" key="13">
    <source>
        <dbReference type="EMBL" id="KAF5369813.1"/>
    </source>
</evidence>
<organism evidence="13 14">
    <name type="scientific">Tetrapyrgos nigripes</name>
    <dbReference type="NCBI Taxonomy" id="182062"/>
    <lineage>
        <taxon>Eukaryota</taxon>
        <taxon>Fungi</taxon>
        <taxon>Dikarya</taxon>
        <taxon>Basidiomycota</taxon>
        <taxon>Agaricomycotina</taxon>
        <taxon>Agaricomycetes</taxon>
        <taxon>Agaricomycetidae</taxon>
        <taxon>Agaricales</taxon>
        <taxon>Marasmiineae</taxon>
        <taxon>Marasmiaceae</taxon>
        <taxon>Tetrapyrgos</taxon>
    </lineage>
</organism>
<feature type="region of interest" description="Disordered" evidence="10">
    <location>
        <begin position="1271"/>
        <end position="1425"/>
    </location>
</feature>
<feature type="compositionally biased region" description="Low complexity" evidence="10">
    <location>
        <begin position="1366"/>
        <end position="1397"/>
    </location>
</feature>
<comment type="similarity">
    <text evidence="3">Belongs to the CNOT2/3/5 family.</text>
</comment>
<keyword evidence="11" id="KW-0472">Membrane</keyword>
<keyword evidence="9" id="KW-0175">Coiled coil</keyword>
<dbReference type="InterPro" id="IPR007207">
    <property type="entry name" value="Not_N"/>
</dbReference>
<feature type="compositionally biased region" description="Acidic residues" evidence="10">
    <location>
        <begin position="1275"/>
        <end position="1284"/>
    </location>
</feature>
<dbReference type="GO" id="GO:0006355">
    <property type="term" value="P:regulation of DNA-templated transcription"/>
    <property type="evidence" value="ECO:0007669"/>
    <property type="project" value="InterPro"/>
</dbReference>
<sequence>MNRMPSIRELLTRRRTKSLTTPDHDRGVSEDLSPIPPVSPTSQNPSGPRVQQRIHPNLNALAEELAPSIQESPISERKPSASKRTSAPSLDPGETPSFVSLTPWIRSRRHSTGGTTHTSPASPTHLTFSATNNEANEDAQPEEHPSTTLEDLPESPPLDPSLTESPSERPVIDRSASSSPQTTATPAIRANRLLNRLVGITHRPSFTTNTSSTNRDRQDPNPPSAWNTFGQKGKRAKTKDSVPHMSDFGFGRGEPSYASSQRSSVYGDSSSRVGSDPTEVDRPQSQQSRSEWYFGHSRAPSQNDSTEFSRSHSRNHSQSYPNSFSRSHSQSRSPSQVFVTPVSTPGGTVPSPPSSGFTFGSGTLGRKQKGSFAPTPPPPMPKLRLSLFGRSDSTRSQAKVGVDTEFSSDGKAEIISDMSGEAADPGSNFEHLVHSMNHSMPRPSTPMPSTPTSAAQPTSVPSMPSLSPRLKAQDIFTNISQSSEGKQENDSDVATMVLPGPSLSGVSSPVTRTKISRENSAESGMEESNWKRLLGDQTAAGYVASADNSNVTGANDSEVFSTTRDIELMMQQPTGAKIPFILAPLSAPEFASLSDVPGSSSADAPVASIDITNANVKRLVDSPDFTSEAATALSSPPSRTLSAPSKREKDLGPEAMSTPQIDKGKGKADATSSSSRLSPPSNSSHPTHPGIYSIPRVPSPLAQGHESRRTRLTSAPASATSPLVEELRRSRMRPATASSASAGWKRKAEDGEDGSVSGHRKRATFAEETFTRPRQPSGASYVAGRKRARLSETPEGDLTAVQKESLSRNSTQRSRKISQSTSTHVPRRNISSSHSYTSHSQYSQFSQNVSSYDSSGPSDSKQMPTTANSKAPSIASSIPVSALITPRAPSVSASQHVSTIGGYHYHMRDPRKPPKVQPTSWRLSLPEADGLKSPTRRLYEMLIGSWKRKSIGVDIEKGREADIETAMSRDVTSSSSGHRGWIEAGGSPIHAWLFFIGFIVFPLWWIGAFMVGIPRTRKLGEGGHEKGVVLDDPQVEHAEIDRTLKKVAEGVEQFESLYEKMQASTNQTQKEKLELDLKTQIKKLQRSRDQIKTWVASNDIKDKSALLDNRRLIETQMEKFKACEKEMKTKAFSKEGLTQAAKLDPKEQEKEEAVQWLQTRVEELQMQVEQAEAEIESLQGGGKKRNKASSVAGRLEELEHLNERRKWHIGRLEILLRLLQNGSLSTEKVLGLQEDVAYFVESNTEEDFNEDENIYDELNLDEEEEKFRGFIHEGDDSDDSDGASEDLPPRTPKKHDEESVTSSRRDESPILKKAGVNLTLRKSSVDAKSQSSISTILKSGTQHPPSATASAPPARPPATLPPIRYAAAAAAAIAPQNQTHTPATTTSAAAVPSNNTPTVPPAPSIPPTTTQTTSQDHATSRRPQA</sequence>
<feature type="compositionally biased region" description="Polar residues" evidence="10">
    <location>
        <begin position="1414"/>
        <end position="1425"/>
    </location>
</feature>
<keyword evidence="4" id="KW-0963">Cytoplasm</keyword>
<evidence type="ECO:0000256" key="8">
    <source>
        <dbReference type="ARBA" id="ARBA00023242"/>
    </source>
</evidence>
<feature type="compositionally biased region" description="Polar residues" evidence="10">
    <location>
        <begin position="112"/>
        <end position="134"/>
    </location>
</feature>
<evidence type="ECO:0000313" key="14">
    <source>
        <dbReference type="Proteomes" id="UP000559256"/>
    </source>
</evidence>
<dbReference type="PANTHER" id="PTHR23326">
    <property type="entry name" value="CCR4 NOT-RELATED"/>
    <property type="match status" value="1"/>
</dbReference>
<dbReference type="InterPro" id="IPR040168">
    <property type="entry name" value="Not2/3/5"/>
</dbReference>
<evidence type="ECO:0000256" key="3">
    <source>
        <dbReference type="ARBA" id="ARBA00007682"/>
    </source>
</evidence>
<evidence type="ECO:0000256" key="5">
    <source>
        <dbReference type="ARBA" id="ARBA00022491"/>
    </source>
</evidence>
<evidence type="ECO:0000256" key="1">
    <source>
        <dbReference type="ARBA" id="ARBA00004123"/>
    </source>
</evidence>
<name>A0A8H5GR96_9AGAR</name>
<feature type="compositionally biased region" description="Polar residues" evidence="10">
    <location>
        <begin position="712"/>
        <end position="721"/>
    </location>
</feature>
<dbReference type="GO" id="GO:0030015">
    <property type="term" value="C:CCR4-NOT core complex"/>
    <property type="evidence" value="ECO:0007669"/>
    <property type="project" value="InterPro"/>
</dbReference>
<feature type="compositionally biased region" description="Basic and acidic residues" evidence="10">
    <location>
        <begin position="1294"/>
        <end position="1310"/>
    </location>
</feature>
<feature type="region of interest" description="Disordered" evidence="10">
    <location>
        <begin position="1"/>
        <end position="383"/>
    </location>
</feature>
<reference evidence="13 14" key="1">
    <citation type="journal article" date="2020" name="ISME J.">
        <title>Uncovering the hidden diversity of litter-decomposition mechanisms in mushroom-forming fungi.</title>
        <authorList>
            <person name="Floudas D."/>
            <person name="Bentzer J."/>
            <person name="Ahren D."/>
            <person name="Johansson T."/>
            <person name="Persson P."/>
            <person name="Tunlid A."/>
        </authorList>
    </citation>
    <scope>NUCLEOTIDE SEQUENCE [LARGE SCALE GENOMIC DNA]</scope>
    <source>
        <strain evidence="13 14">CBS 291.85</strain>
    </source>
</reference>
<evidence type="ECO:0000256" key="11">
    <source>
        <dbReference type="SAM" id="Phobius"/>
    </source>
</evidence>
<feature type="transmembrane region" description="Helical" evidence="11">
    <location>
        <begin position="992"/>
        <end position="1013"/>
    </location>
</feature>
<dbReference type="GO" id="GO:0005737">
    <property type="term" value="C:cytoplasm"/>
    <property type="evidence" value="ECO:0007669"/>
    <property type="project" value="UniProtKB-SubCell"/>
</dbReference>
<keyword evidence="6" id="KW-0805">Transcription regulation</keyword>
<protein>
    <recommendedName>
        <fullName evidence="12">CCR4-Not complex component Not N-terminal domain-containing protein</fullName>
    </recommendedName>
</protein>
<feature type="compositionally biased region" description="Low complexity" evidence="10">
    <location>
        <begin position="450"/>
        <end position="462"/>
    </location>
</feature>
<keyword evidence="5" id="KW-0678">Repressor</keyword>
<accession>A0A8H5GR96</accession>
<feature type="compositionally biased region" description="Polar residues" evidence="10">
    <location>
        <begin position="802"/>
        <end position="824"/>
    </location>
</feature>
<evidence type="ECO:0000256" key="6">
    <source>
        <dbReference type="ARBA" id="ARBA00023015"/>
    </source>
</evidence>
<comment type="subcellular location">
    <subcellularLocation>
        <location evidence="2">Cytoplasm</location>
    </subcellularLocation>
    <subcellularLocation>
        <location evidence="1">Nucleus</location>
    </subcellularLocation>
</comment>
<feature type="compositionally biased region" description="Polar residues" evidence="10">
    <location>
        <begin position="628"/>
        <end position="643"/>
    </location>
</feature>
<keyword evidence="11" id="KW-0812">Transmembrane</keyword>
<feature type="region of interest" description="Disordered" evidence="10">
    <location>
        <begin position="628"/>
        <end position="873"/>
    </location>
</feature>
<proteinExistence type="inferred from homology"/>
<feature type="compositionally biased region" description="Low complexity" evidence="10">
    <location>
        <begin position="831"/>
        <end position="860"/>
    </location>
</feature>
<keyword evidence="8" id="KW-0539">Nucleus</keyword>
<gene>
    <name evidence="13" type="ORF">D9758_001357</name>
</gene>
<evidence type="ECO:0000256" key="9">
    <source>
        <dbReference type="SAM" id="Coils"/>
    </source>
</evidence>
<dbReference type="Proteomes" id="UP000559256">
    <property type="component" value="Unassembled WGS sequence"/>
</dbReference>
<feature type="coiled-coil region" evidence="9">
    <location>
        <begin position="1147"/>
        <end position="1181"/>
    </location>
</feature>
<feature type="compositionally biased region" description="Polar residues" evidence="10">
    <location>
        <begin position="1320"/>
        <end position="1343"/>
    </location>
</feature>
<evidence type="ECO:0000256" key="10">
    <source>
        <dbReference type="SAM" id="MobiDB-lite"/>
    </source>
</evidence>
<keyword evidence="11" id="KW-1133">Transmembrane helix</keyword>
<feature type="region of interest" description="Disordered" evidence="10">
    <location>
        <begin position="438"/>
        <end position="467"/>
    </location>
</feature>
<keyword evidence="14" id="KW-1185">Reference proteome</keyword>
<keyword evidence="7" id="KW-0804">Transcription</keyword>
<feature type="coiled-coil region" evidence="9">
    <location>
        <begin position="1051"/>
        <end position="1090"/>
    </location>
</feature>
<feature type="compositionally biased region" description="Low complexity" evidence="10">
    <location>
        <begin position="323"/>
        <end position="361"/>
    </location>
</feature>
<dbReference type="EMBL" id="JAACJM010000012">
    <property type="protein sequence ID" value="KAF5369813.1"/>
    <property type="molecule type" value="Genomic_DNA"/>
</dbReference>
<dbReference type="Pfam" id="PF04065">
    <property type="entry name" value="Not3"/>
    <property type="match status" value="1"/>
</dbReference>
<feature type="compositionally biased region" description="Low complexity" evidence="10">
    <location>
        <begin position="499"/>
        <end position="510"/>
    </location>
</feature>
<dbReference type="OrthoDB" id="293823at2759"/>
<feature type="domain" description="CCR4-Not complex component Not N-terminal" evidence="12">
    <location>
        <begin position="1038"/>
        <end position="1261"/>
    </location>
</feature>
<feature type="region of interest" description="Disordered" evidence="10">
    <location>
        <begin position="499"/>
        <end position="528"/>
    </location>
</feature>
<evidence type="ECO:0000256" key="7">
    <source>
        <dbReference type="ARBA" id="ARBA00023163"/>
    </source>
</evidence>
<feature type="compositionally biased region" description="Polar residues" evidence="10">
    <location>
        <begin position="299"/>
        <end position="308"/>
    </location>
</feature>
<feature type="compositionally biased region" description="Polar residues" evidence="10">
    <location>
        <begin position="204"/>
        <end position="213"/>
    </location>
</feature>
<feature type="compositionally biased region" description="Low complexity" evidence="10">
    <location>
        <begin position="672"/>
        <end position="689"/>
    </location>
</feature>
<evidence type="ECO:0000259" key="12">
    <source>
        <dbReference type="Pfam" id="PF04065"/>
    </source>
</evidence>
<feature type="compositionally biased region" description="Low complexity" evidence="10">
    <location>
        <begin position="175"/>
        <end position="187"/>
    </location>
</feature>
<evidence type="ECO:0000256" key="2">
    <source>
        <dbReference type="ARBA" id="ARBA00004496"/>
    </source>
</evidence>
<evidence type="ECO:0000256" key="4">
    <source>
        <dbReference type="ARBA" id="ARBA00022490"/>
    </source>
</evidence>
<dbReference type="GO" id="GO:0005634">
    <property type="term" value="C:nucleus"/>
    <property type="evidence" value="ECO:0007669"/>
    <property type="project" value="UniProtKB-SubCell"/>
</dbReference>
<feature type="compositionally biased region" description="Polar residues" evidence="10">
    <location>
        <begin position="257"/>
        <end position="273"/>
    </location>
</feature>
<comment type="caution">
    <text evidence="13">The sequence shown here is derived from an EMBL/GenBank/DDBJ whole genome shotgun (WGS) entry which is preliminary data.</text>
</comment>